<comment type="caution">
    <text evidence="2">The sequence shown here is derived from an EMBL/GenBank/DDBJ whole genome shotgun (WGS) entry which is preliminary data.</text>
</comment>
<name>A0A561UIX4_9ACTN</name>
<feature type="region of interest" description="Disordered" evidence="1">
    <location>
        <begin position="131"/>
        <end position="159"/>
    </location>
</feature>
<organism evidence="2 3">
    <name type="scientific">Kitasatospora viridis</name>
    <dbReference type="NCBI Taxonomy" id="281105"/>
    <lineage>
        <taxon>Bacteria</taxon>
        <taxon>Bacillati</taxon>
        <taxon>Actinomycetota</taxon>
        <taxon>Actinomycetes</taxon>
        <taxon>Kitasatosporales</taxon>
        <taxon>Streptomycetaceae</taxon>
        <taxon>Kitasatospora</taxon>
    </lineage>
</organism>
<dbReference type="AlphaFoldDB" id="A0A561UIX4"/>
<evidence type="ECO:0000256" key="1">
    <source>
        <dbReference type="SAM" id="MobiDB-lite"/>
    </source>
</evidence>
<dbReference type="Proteomes" id="UP000317940">
    <property type="component" value="Unassembled WGS sequence"/>
</dbReference>
<accession>A0A561UIX4</accession>
<feature type="compositionally biased region" description="Polar residues" evidence="1">
    <location>
        <begin position="136"/>
        <end position="147"/>
    </location>
</feature>
<dbReference type="RefSeq" id="WP_145905592.1">
    <property type="nucleotide sequence ID" value="NZ_BAAAMZ010000015.1"/>
</dbReference>
<reference evidence="2 3" key="1">
    <citation type="submission" date="2019-06" db="EMBL/GenBank/DDBJ databases">
        <title>Sequencing the genomes of 1000 actinobacteria strains.</title>
        <authorList>
            <person name="Klenk H.-P."/>
        </authorList>
    </citation>
    <scope>NUCLEOTIDE SEQUENCE [LARGE SCALE GENOMIC DNA]</scope>
    <source>
        <strain evidence="2 3">DSM 44826</strain>
    </source>
</reference>
<keyword evidence="3" id="KW-1185">Reference proteome</keyword>
<evidence type="ECO:0000313" key="3">
    <source>
        <dbReference type="Proteomes" id="UP000317940"/>
    </source>
</evidence>
<evidence type="ECO:0000313" key="2">
    <source>
        <dbReference type="EMBL" id="TWF99300.1"/>
    </source>
</evidence>
<proteinExistence type="predicted"/>
<sequence>MQIHLIAPDRYVRASHEIVRHPRLRGTAKALLLWALSLPPGSRETILTIGARMPEGRQAVSNARAQLREEGFLHVRREQDPTKGTWSTRILVSSVPLTTAAEVAEAWAAAGVTATEPSDRKPTLGVRARRAFGSSPKKQNNGEQNNHPPAPEPDPDSPLAAACRALANALSPCARLALGLHEIVNLAPLVVDWLSRDRSEARLAHALTDGLPADPIHAPAAFVRRRLERKMPPAPPFPQQREPVGPPPPLPLRACPTCEAPIRTDLGPGECKACAAARPRLDEAALERNRRGIAQVRGLLQG</sequence>
<gene>
    <name evidence="2" type="ORF">FHX73_113143</name>
</gene>
<protein>
    <submittedName>
        <fullName evidence="2">Uncharacterized protein</fullName>
    </submittedName>
</protein>
<dbReference type="EMBL" id="VIWT01000001">
    <property type="protein sequence ID" value="TWF99300.1"/>
    <property type="molecule type" value="Genomic_DNA"/>
</dbReference>
<dbReference type="OrthoDB" id="3871158at2"/>